<dbReference type="InterPro" id="IPR023794">
    <property type="entry name" value="MI/DCI_dehydrogenase"/>
</dbReference>
<dbReference type="HAMAP" id="MF_01671">
    <property type="entry name" value="IolG"/>
    <property type="match status" value="1"/>
</dbReference>
<evidence type="ECO:0000313" key="6">
    <source>
        <dbReference type="EMBL" id="PPC76736.1"/>
    </source>
</evidence>
<comment type="catalytic activity">
    <reaction evidence="3">
        <text>myo-inositol + NAD(+) = scyllo-inosose + NADH + H(+)</text>
        <dbReference type="Rhea" id="RHEA:16949"/>
        <dbReference type="ChEBI" id="CHEBI:15378"/>
        <dbReference type="ChEBI" id="CHEBI:17268"/>
        <dbReference type="ChEBI" id="CHEBI:17811"/>
        <dbReference type="ChEBI" id="CHEBI:57540"/>
        <dbReference type="ChEBI" id="CHEBI:57945"/>
        <dbReference type="EC" id="1.1.1.18"/>
    </reaction>
</comment>
<proteinExistence type="inferred from homology"/>
<dbReference type="OrthoDB" id="5289637at2"/>
<dbReference type="EC" id="1.1.1.18" evidence="3"/>
<dbReference type="SUPFAM" id="SSF55347">
    <property type="entry name" value="Glyceraldehyde-3-phosphate dehydrogenase-like, C-terminal domain"/>
    <property type="match status" value="1"/>
</dbReference>
<dbReference type="AlphaFoldDB" id="A0A2S5KR48"/>
<feature type="domain" description="Gfo/Idh/MocA-like oxidoreductase N-terminal" evidence="4">
    <location>
        <begin position="3"/>
        <end position="125"/>
    </location>
</feature>
<dbReference type="GO" id="GO:0000166">
    <property type="term" value="F:nucleotide binding"/>
    <property type="evidence" value="ECO:0007669"/>
    <property type="project" value="InterPro"/>
</dbReference>
<dbReference type="GO" id="GO:0019310">
    <property type="term" value="P:inositol catabolic process"/>
    <property type="evidence" value="ECO:0007669"/>
    <property type="project" value="UniProtKB-UniRule"/>
</dbReference>
<dbReference type="InterPro" id="IPR036291">
    <property type="entry name" value="NAD(P)-bd_dom_sf"/>
</dbReference>
<organism evidence="6 7">
    <name type="scientific">Proteobacteria bacterium 228</name>
    <dbReference type="NCBI Taxonomy" id="2083153"/>
    <lineage>
        <taxon>Bacteria</taxon>
        <taxon>Pseudomonadati</taxon>
        <taxon>Pseudomonadota</taxon>
    </lineage>
</organism>
<protein>
    <recommendedName>
        <fullName evidence="3">Inositol 2-dehydrogenase</fullName>
        <ecNumber evidence="3">1.1.1.18</ecNumber>
    </recommendedName>
    <alternativeName>
        <fullName evidence="3">Myo-inositol 2-dehydrogenase</fullName>
        <shortName evidence="3">MI 2-dehydrogenase</shortName>
    </alternativeName>
</protein>
<evidence type="ECO:0000256" key="2">
    <source>
        <dbReference type="ARBA" id="ARBA00023027"/>
    </source>
</evidence>
<dbReference type="Gene3D" id="3.30.360.10">
    <property type="entry name" value="Dihydrodipicolinate Reductase, domain 2"/>
    <property type="match status" value="1"/>
</dbReference>
<evidence type="ECO:0000259" key="4">
    <source>
        <dbReference type="Pfam" id="PF01408"/>
    </source>
</evidence>
<dbReference type="PANTHER" id="PTHR43593:SF1">
    <property type="entry name" value="INOSITOL 2-DEHYDROGENASE"/>
    <property type="match status" value="1"/>
</dbReference>
<comment type="caution">
    <text evidence="6">The sequence shown here is derived from an EMBL/GenBank/DDBJ whole genome shotgun (WGS) entry which is preliminary data.</text>
</comment>
<dbReference type="Pfam" id="PF01408">
    <property type="entry name" value="GFO_IDH_MocA"/>
    <property type="match status" value="1"/>
</dbReference>
<keyword evidence="2 3" id="KW-0520">NAD</keyword>
<reference evidence="6 7" key="1">
    <citation type="submission" date="2018-02" db="EMBL/GenBank/DDBJ databases">
        <title>novel marine gammaproteobacteria from coastal saline agro ecosystem.</title>
        <authorList>
            <person name="Krishnan R."/>
            <person name="Ramesh Kumar N."/>
        </authorList>
    </citation>
    <scope>NUCLEOTIDE SEQUENCE [LARGE SCALE GENOMIC DNA]</scope>
    <source>
        <strain evidence="6 7">228</strain>
    </source>
</reference>
<accession>A0A2S5KR48</accession>
<dbReference type="Proteomes" id="UP000238196">
    <property type="component" value="Unassembled WGS sequence"/>
</dbReference>
<dbReference type="InterPro" id="IPR000683">
    <property type="entry name" value="Gfo/Idh/MocA-like_OxRdtase_N"/>
</dbReference>
<dbReference type="InterPro" id="IPR004104">
    <property type="entry name" value="Gfo/Idh/MocA-like_OxRdtase_C"/>
</dbReference>
<gene>
    <name evidence="3" type="primary">iolG</name>
    <name evidence="6" type="ORF">C4K68_13820</name>
</gene>
<name>A0A2S5KR48_9PROT</name>
<evidence type="ECO:0000256" key="3">
    <source>
        <dbReference type="HAMAP-Rule" id="MF_01671"/>
    </source>
</evidence>
<dbReference type="Pfam" id="PF02894">
    <property type="entry name" value="GFO_IDH_MocA_C"/>
    <property type="match status" value="1"/>
</dbReference>
<dbReference type="SUPFAM" id="SSF51735">
    <property type="entry name" value="NAD(P)-binding Rossmann-fold domains"/>
    <property type="match status" value="1"/>
</dbReference>
<dbReference type="InterPro" id="IPR050424">
    <property type="entry name" value="Gfo-Idh-MocA_inositol_DH"/>
</dbReference>
<sequence>MTLKIGVIGTGAIGKEHINRITNKLSGASIVAVTDVDAAQAQQAASIANVNARVHSTGQQVIDDADVDAVIVTSWGPTHEEYVLAAIAAGKPVFCEKPLATTAEGCRRIVEAEMAHGKKLVQVGFMRRYDQGYRALKEVVDSGNLGAPLIINCAHRNPAFPSFTADMAIIDSFVHEIDILRWLLQDEYISAQVVLPRSSSLVARDLQDPHIILLETRAGVRISTEVFINCQYGYDIYCQVVSEKGIAYLPEPASVTTRSNAVTATPILQDWKLRFAQAFDSELQAWINATQRGEVDGPTAWDGYVVSLTSDACVQAKHEKRIVPIDIPAKPAFYA</sequence>
<keyword evidence="1 3" id="KW-0560">Oxidoreductase</keyword>
<feature type="domain" description="Gfo/Idh/MocA-like oxidoreductase C-terminal" evidence="5">
    <location>
        <begin position="137"/>
        <end position="324"/>
    </location>
</feature>
<comment type="subunit">
    <text evidence="3">Homotetramer.</text>
</comment>
<dbReference type="Gene3D" id="3.40.50.720">
    <property type="entry name" value="NAD(P)-binding Rossmann-like Domain"/>
    <property type="match status" value="1"/>
</dbReference>
<dbReference type="PANTHER" id="PTHR43593">
    <property type="match status" value="1"/>
</dbReference>
<comment type="function">
    <text evidence="3">Involved in the oxidation of myo-inositol (MI) to 2-keto-myo-inositol (2KMI or 2-inosose).</text>
</comment>
<dbReference type="EMBL" id="PRLP01000042">
    <property type="protein sequence ID" value="PPC76736.1"/>
    <property type="molecule type" value="Genomic_DNA"/>
</dbReference>
<evidence type="ECO:0000259" key="5">
    <source>
        <dbReference type="Pfam" id="PF02894"/>
    </source>
</evidence>
<evidence type="ECO:0000256" key="1">
    <source>
        <dbReference type="ARBA" id="ARBA00023002"/>
    </source>
</evidence>
<dbReference type="GO" id="GO:0050112">
    <property type="term" value="F:inositol 2-dehydrogenase (NAD+) activity"/>
    <property type="evidence" value="ECO:0007669"/>
    <property type="project" value="UniProtKB-UniRule"/>
</dbReference>
<comment type="similarity">
    <text evidence="3">Belongs to the Gfo/Idh/MocA family.</text>
</comment>
<evidence type="ECO:0000313" key="7">
    <source>
        <dbReference type="Proteomes" id="UP000238196"/>
    </source>
</evidence>